<reference evidence="2" key="1">
    <citation type="submission" date="2023-03" db="EMBL/GenBank/DDBJ databases">
        <title>Comparative genomics of Weissella fermenti BK2, and weissella type species.</title>
        <authorList>
            <person name="Lee J.K."/>
            <person name="Baek J.H."/>
            <person name="Kim J.M."/>
            <person name="Choi D.G."/>
            <person name="Jeon C.O."/>
        </authorList>
    </citation>
    <scope>NUCLEOTIDE SEQUENCE</scope>
    <source>
        <strain evidence="2">BK2</strain>
    </source>
</reference>
<dbReference type="SUPFAM" id="SSF52540">
    <property type="entry name" value="P-loop containing nucleoside triphosphate hydrolases"/>
    <property type="match status" value="1"/>
</dbReference>
<dbReference type="Pfam" id="PF09848">
    <property type="entry name" value="SLFN-g3_helicase"/>
    <property type="match status" value="1"/>
</dbReference>
<feature type="domain" description="Schlafen group 3-like DNA/RNA helicase" evidence="1">
    <location>
        <begin position="201"/>
        <end position="552"/>
    </location>
</feature>
<dbReference type="InterPro" id="IPR027417">
    <property type="entry name" value="P-loop_NTPase"/>
</dbReference>
<protein>
    <submittedName>
        <fullName evidence="2">DUF2075 domain-containing protein</fullName>
    </submittedName>
</protein>
<accession>A0ABT6D4V6</accession>
<dbReference type="EMBL" id="JAOZFC020000002">
    <property type="protein sequence ID" value="MDF9300491.1"/>
    <property type="molecule type" value="Genomic_DNA"/>
</dbReference>
<comment type="caution">
    <text evidence="2">The sequence shown here is derived from an EMBL/GenBank/DDBJ whole genome shotgun (WGS) entry which is preliminary data.</text>
</comment>
<dbReference type="CDD" id="cd10439">
    <property type="entry name" value="GIY-YIG_COG3410"/>
    <property type="match status" value="1"/>
</dbReference>
<dbReference type="Gene3D" id="3.40.50.300">
    <property type="entry name" value="P-loop containing nucleotide triphosphate hydrolases"/>
    <property type="match status" value="1"/>
</dbReference>
<gene>
    <name evidence="2" type="ORF">OIT47_009450</name>
</gene>
<name>A0ABT6D4V6_9LACO</name>
<evidence type="ECO:0000313" key="2">
    <source>
        <dbReference type="EMBL" id="MDF9300491.1"/>
    </source>
</evidence>
<evidence type="ECO:0000313" key="3">
    <source>
        <dbReference type="Proteomes" id="UP001146336"/>
    </source>
</evidence>
<dbReference type="InterPro" id="IPR018647">
    <property type="entry name" value="SLFN_3-like_DNA/RNA_helicase"/>
</dbReference>
<proteinExistence type="predicted"/>
<sequence length="562" mass="64342">MEKPVIKSINYSEQGIRNLRKDLDATERDVILNQPTVYVINQDYKKKSHYRVYVGETNDVIQRTEQHLQKATDKINTLNDADMYIIGNPLFQKSMTLDIENRMIEYLIGAPDVFDIELLNSRGNDQSHNYSGKDKTDEVFRLTIDELNKRDPKLFPKFSDVVTRAIFKASPFKSLNEEQEKTKDLILNTVAGQVKNKATGQLILVEGAAGTGKTVLLSRLFYDLASREFAKRAELSQKLRVALVVNHKEQVKVYSNLVDKLKTTFGTPDFIVGTPTQLLNRVMNHGDEFDVVLIDEAHLVMTQPNKGAWTHKLQNYFNAKEQISAIQSVAKTTIAIFDPNQILRADQSWDEDAVKKLRQQATTRYELTTQMRMEIDDEDKKWIDEFVNGELREIPVSTNYEIKAFANVSDMFNEIKSKNAQFGLSRMLATYDWEWDNVGEWFVEVDGLSIPWNYTAVKEKKKVTWAEDSDTIVEVGSTFTIQGFDLNYAGVILGPSIKYRDGHIVIDDDENKSYWAAFNRKIGSAGTEKHLRDALNVLMTRAVRGLYIYAVDDELRNQLLGN</sequence>
<dbReference type="RefSeq" id="WP_199404907.1">
    <property type="nucleotide sequence ID" value="NZ_JAOZFC020000002.1"/>
</dbReference>
<evidence type="ECO:0000259" key="1">
    <source>
        <dbReference type="Pfam" id="PF09848"/>
    </source>
</evidence>
<keyword evidence="3" id="KW-1185">Reference proteome</keyword>
<organism evidence="2 3">
    <name type="scientific">Weissella fermenti</name>
    <dbReference type="NCBI Taxonomy" id="2987699"/>
    <lineage>
        <taxon>Bacteria</taxon>
        <taxon>Bacillati</taxon>
        <taxon>Bacillota</taxon>
        <taxon>Bacilli</taxon>
        <taxon>Lactobacillales</taxon>
        <taxon>Lactobacillaceae</taxon>
        <taxon>Weissella</taxon>
    </lineage>
</organism>
<dbReference type="Proteomes" id="UP001146336">
    <property type="component" value="Unassembled WGS sequence"/>
</dbReference>